<accession>A0A4P2VDR6</accession>
<reference evidence="2 3" key="1">
    <citation type="journal article" date="2019" name="ISME J.">
        <title>Isolation and characterization of a thermophilic sulfur- and iron-reducing thaumarchaeote from a terrestrial acidic hot spring.</title>
        <authorList>
            <person name="Kato S."/>
            <person name="Itoh T."/>
            <person name="Yuki M."/>
            <person name="Nagamori M."/>
            <person name="Ohnishi M."/>
            <person name="Uematsu K."/>
            <person name="Suzuki K."/>
            <person name="Takashina T."/>
            <person name="Ohkuma M."/>
        </authorList>
    </citation>
    <scope>NUCLEOTIDE SEQUENCE [LARGE SCALE GENOMIC DNA]</scope>
    <source>
        <strain evidence="2 3">NAS-02</strain>
    </source>
</reference>
<feature type="transmembrane region" description="Helical" evidence="1">
    <location>
        <begin position="52"/>
        <end position="71"/>
    </location>
</feature>
<dbReference type="Proteomes" id="UP000509448">
    <property type="component" value="Chromosome"/>
</dbReference>
<gene>
    <name evidence="2" type="ORF">NAS2_0828</name>
</gene>
<keyword evidence="3" id="KW-1185">Reference proteome</keyword>
<name>A0A4P2VDR6_9ARCH</name>
<dbReference type="KEGG" id="ccai:NAS2_0828"/>
<organism evidence="2 3">
    <name type="scientific">Conexivisphaera calida</name>
    <dbReference type="NCBI Taxonomy" id="1874277"/>
    <lineage>
        <taxon>Archaea</taxon>
        <taxon>Nitrososphaerota</taxon>
        <taxon>Conexivisphaeria</taxon>
        <taxon>Conexivisphaerales</taxon>
        <taxon>Conexivisphaeraceae</taxon>
        <taxon>Conexivisphaera</taxon>
    </lineage>
</organism>
<keyword evidence="1" id="KW-1133">Transmembrane helix</keyword>
<proteinExistence type="predicted"/>
<dbReference type="EMBL" id="AP018732">
    <property type="protein sequence ID" value="BBE42217.1"/>
    <property type="molecule type" value="Genomic_DNA"/>
</dbReference>
<protein>
    <submittedName>
        <fullName evidence="2">Uncharacterized protein</fullName>
    </submittedName>
</protein>
<evidence type="ECO:0000256" key="1">
    <source>
        <dbReference type="SAM" id="Phobius"/>
    </source>
</evidence>
<dbReference type="AlphaFoldDB" id="A0A4P2VDR6"/>
<feature type="transmembrane region" description="Helical" evidence="1">
    <location>
        <begin position="91"/>
        <end position="109"/>
    </location>
</feature>
<feature type="transmembrane region" description="Helical" evidence="1">
    <location>
        <begin position="25"/>
        <end position="46"/>
    </location>
</feature>
<sequence>MGVPMIAAHAVMATMGFRGRSVGRGVGIPIAVYEILYYAVALATVIPPLPLAIPLYAFAAIHFAGGAAYAIGRPRIPSGVAARADLLRYYAVYELVELVFIAALSMYLIT</sequence>
<keyword evidence="1" id="KW-0812">Transmembrane</keyword>
<evidence type="ECO:0000313" key="3">
    <source>
        <dbReference type="Proteomes" id="UP000509448"/>
    </source>
</evidence>
<evidence type="ECO:0000313" key="2">
    <source>
        <dbReference type="EMBL" id="BBE42217.1"/>
    </source>
</evidence>
<keyword evidence="1" id="KW-0472">Membrane</keyword>